<gene>
    <name evidence="2" type="ORF">BK383_18675</name>
    <name evidence="1" type="ORF">P6223_004741</name>
</gene>
<reference evidence="1" key="2">
    <citation type="submission" date="2024-02" db="EMBL/GenBank/DDBJ databases">
        <authorList>
            <consortium name="Clinical and Environmental Microbiology Branch: Whole genome sequencing antimicrobial resistance pathogens in the healthcare setting"/>
        </authorList>
    </citation>
    <scope>NUCLEOTIDE SEQUENCE</scope>
    <source>
        <strain evidence="1">2023CK-00345</strain>
    </source>
</reference>
<sequence>MIKTDYPAELKQKVITAIKCSFISCRTDEERYVVECAIVEFLTAMEFTAAESIDVLKQSDGNDIETDDVIDRLIKSFEEEIE</sequence>
<dbReference type="Proteomes" id="UP000184277">
    <property type="component" value="Unassembled WGS sequence"/>
</dbReference>
<dbReference type="EMBL" id="ABLFQU030000069">
    <property type="protein sequence ID" value="EMM0028071.1"/>
    <property type="molecule type" value="Genomic_DNA"/>
</dbReference>
<name>A0A1M2HYT0_ECOLX</name>
<dbReference type="AlphaFoldDB" id="A0A1M2HYT0"/>
<accession>A0A1M2HYT0</accession>
<dbReference type="RefSeq" id="WP_000597940.1">
    <property type="nucleotide sequence ID" value="NZ_AP027612.1"/>
</dbReference>
<protein>
    <submittedName>
        <fullName evidence="2">Uncharacterized protein</fullName>
    </submittedName>
</protein>
<proteinExistence type="predicted"/>
<dbReference type="EMBL" id="MOKI01000038">
    <property type="protein sequence ID" value="OJR53537.1"/>
    <property type="molecule type" value="Genomic_DNA"/>
</dbReference>
<evidence type="ECO:0000313" key="2">
    <source>
        <dbReference type="EMBL" id="OJR53537.1"/>
    </source>
</evidence>
<comment type="caution">
    <text evidence="2">The sequence shown here is derived from an EMBL/GenBank/DDBJ whole genome shotgun (WGS) entry which is preliminary data.</text>
</comment>
<organism evidence="2 3">
    <name type="scientific">Escherichia coli</name>
    <dbReference type="NCBI Taxonomy" id="562"/>
    <lineage>
        <taxon>Bacteria</taxon>
        <taxon>Pseudomonadati</taxon>
        <taxon>Pseudomonadota</taxon>
        <taxon>Gammaproteobacteria</taxon>
        <taxon>Enterobacterales</taxon>
        <taxon>Enterobacteriaceae</taxon>
        <taxon>Escherichia</taxon>
    </lineage>
</organism>
<evidence type="ECO:0000313" key="1">
    <source>
        <dbReference type="EMBL" id="EMM0028071.1"/>
    </source>
</evidence>
<evidence type="ECO:0000313" key="3">
    <source>
        <dbReference type="Proteomes" id="UP000184277"/>
    </source>
</evidence>
<reference evidence="2 3" key="1">
    <citation type="submission" date="2016-10" db="EMBL/GenBank/DDBJ databases">
        <title>Comprehensive resistome analysis reveals the prevalence of NDM and MCR-1 in Chinese poultry production.</title>
        <authorList>
            <person name="Wang Y."/>
            <person name="Zhang R."/>
            <person name="Li J."/>
            <person name="Wu Z."/>
            <person name="Wenjuan Y."/>
            <person name="Schwarz S."/>
            <person name="Tyrrell J."/>
            <person name="Zheng Y."/>
            <person name="Wang S."/>
            <person name="Shen Z."/>
            <person name="Liu Z."/>
            <person name="Lei L."/>
            <person name="Li M."/>
            <person name="Zhang Q."/>
            <person name="Wu C."/>
            <person name="Zhang Q."/>
            <person name="Wu Y."/>
            <person name="Walsh T."/>
            <person name="Shen J."/>
        </authorList>
    </citation>
    <scope>NUCLEOTIDE SEQUENCE [LARGE SCALE GENOMIC DNA]</scope>
    <source>
        <strain evidence="2 3">570</strain>
    </source>
</reference>